<proteinExistence type="predicted"/>
<evidence type="ECO:0000313" key="1">
    <source>
        <dbReference type="EMBL" id="AIE95797.1"/>
    </source>
</evidence>
<sequence>MSWWPFKRKSKPLQDDLHIRGTRVWLQDLREACEMNFDNPEEGRRLVRQMQIEWTDSHSEGDVDDALRDGLDRRALRLLRATDDEWLKWLDDDNFWKPGWRDEPRGEVE</sequence>
<name>A0A075G1S3_9EURY</name>
<organism evidence="1">
    <name type="scientific">uncultured marine group II/III euryarchaeote AD1000_70_A08</name>
    <dbReference type="NCBI Taxonomy" id="1457803"/>
    <lineage>
        <taxon>Archaea</taxon>
        <taxon>Methanobacteriati</taxon>
        <taxon>Methanobacteriota</taxon>
        <taxon>environmental samples</taxon>
    </lineage>
</organism>
<accession>A0A075G1S3</accession>
<dbReference type="EMBL" id="KF900461">
    <property type="protein sequence ID" value="AIE95797.1"/>
    <property type="molecule type" value="Genomic_DNA"/>
</dbReference>
<protein>
    <submittedName>
        <fullName evidence="1">Uncharacterized protein</fullName>
    </submittedName>
</protein>
<reference evidence="1" key="1">
    <citation type="journal article" date="2014" name="Genome Biol. Evol.">
        <title>Pangenome evidence for extensive interdomain horizontal transfer affecting lineage core and shell genes in uncultured planktonic thaumarchaeota and euryarchaeota.</title>
        <authorList>
            <person name="Deschamps P."/>
            <person name="Zivanovic Y."/>
            <person name="Moreira D."/>
            <person name="Rodriguez-Valera F."/>
            <person name="Lopez-Garcia P."/>
        </authorList>
    </citation>
    <scope>NUCLEOTIDE SEQUENCE</scope>
</reference>
<dbReference type="AlphaFoldDB" id="A0A075G1S3"/>